<evidence type="ECO:0000259" key="1">
    <source>
        <dbReference type="Pfam" id="PF07238"/>
    </source>
</evidence>
<reference evidence="2 3" key="1">
    <citation type="submission" date="2021-03" db="EMBL/GenBank/DDBJ databases">
        <title>Genomic Encyclopedia of Type Strains, Phase IV (KMG-IV): sequencing the most valuable type-strain genomes for metagenomic binning, comparative biology and taxonomic classification.</title>
        <authorList>
            <person name="Goeker M."/>
        </authorList>
    </citation>
    <scope>NUCLEOTIDE SEQUENCE [LARGE SCALE GENOMIC DNA]</scope>
    <source>
        <strain evidence="2 3">DSM 26675</strain>
    </source>
</reference>
<dbReference type="Proteomes" id="UP001519293">
    <property type="component" value="Unassembled WGS sequence"/>
</dbReference>
<evidence type="ECO:0000313" key="3">
    <source>
        <dbReference type="Proteomes" id="UP001519293"/>
    </source>
</evidence>
<dbReference type="EMBL" id="JAGIKZ010000003">
    <property type="protein sequence ID" value="MBP2240384.1"/>
    <property type="molecule type" value="Genomic_DNA"/>
</dbReference>
<dbReference type="SUPFAM" id="SSF141371">
    <property type="entry name" value="PilZ domain-like"/>
    <property type="match status" value="1"/>
</dbReference>
<feature type="domain" description="PilZ" evidence="1">
    <location>
        <begin position="21"/>
        <end position="107"/>
    </location>
</feature>
<evidence type="ECO:0000313" key="2">
    <source>
        <dbReference type="EMBL" id="MBP2240384.1"/>
    </source>
</evidence>
<dbReference type="Gene3D" id="2.40.10.220">
    <property type="entry name" value="predicted glycosyltransferase like domains"/>
    <property type="match status" value="1"/>
</dbReference>
<proteinExistence type="predicted"/>
<dbReference type="Pfam" id="PF07238">
    <property type="entry name" value="PilZ"/>
    <property type="match status" value="1"/>
</dbReference>
<keyword evidence="3" id="KW-1185">Reference proteome</keyword>
<dbReference type="InterPro" id="IPR009875">
    <property type="entry name" value="PilZ_domain"/>
</dbReference>
<comment type="caution">
    <text evidence="2">The sequence shown here is derived from an EMBL/GenBank/DDBJ whole genome shotgun (WGS) entry which is preliminary data.</text>
</comment>
<protein>
    <recommendedName>
        <fullName evidence="1">PilZ domain-containing protein</fullName>
    </recommendedName>
</protein>
<organism evidence="2 3">
    <name type="scientific">Cytobacillus eiseniae</name>
    <dbReference type="NCBI Taxonomy" id="762947"/>
    <lineage>
        <taxon>Bacteria</taxon>
        <taxon>Bacillati</taxon>
        <taxon>Bacillota</taxon>
        <taxon>Bacilli</taxon>
        <taxon>Bacillales</taxon>
        <taxon>Bacillaceae</taxon>
        <taxon>Cytobacillus</taxon>
    </lineage>
</organism>
<accession>A0ABS4RBV8</accession>
<gene>
    <name evidence="2" type="ORF">J2Z40_000939</name>
</gene>
<dbReference type="RefSeq" id="WP_066397472.1">
    <property type="nucleotide sequence ID" value="NZ_JAGIKZ010000003.1"/>
</dbReference>
<sequence>MRFKRDEGFRFSFGTPLAASFAMDEMNGVKARLIDLSPNGMKLSTQHDIPKSEPNASNKISVRFTLHEMEHQIQGQIIWKQKAIDGYFYGIQFSQDKKDQEEMIRDLKQFAKRQYSKNN</sequence>
<name>A0ABS4RBV8_9BACI</name>